<name>A0A8I1GAR3_9HYPH</name>
<keyword evidence="2 6" id="KW-0805">Transcription regulation</keyword>
<evidence type="ECO:0000313" key="9">
    <source>
        <dbReference type="EMBL" id="MBJ7543632.1"/>
    </source>
</evidence>
<evidence type="ECO:0000256" key="6">
    <source>
        <dbReference type="RuleBase" id="RU000716"/>
    </source>
</evidence>
<accession>A0A8I1GAR3</accession>
<gene>
    <name evidence="9" type="ORF">JDN41_08675</name>
</gene>
<protein>
    <recommendedName>
        <fullName evidence="6">RNA polymerase sigma factor</fullName>
    </recommendedName>
</protein>
<dbReference type="Pfam" id="PF08281">
    <property type="entry name" value="Sigma70_r4_2"/>
    <property type="match status" value="1"/>
</dbReference>
<dbReference type="InterPro" id="IPR013324">
    <property type="entry name" value="RNA_pol_sigma_r3/r4-like"/>
</dbReference>
<feature type="domain" description="RNA polymerase sigma factor 70 region 4 type 2" evidence="8">
    <location>
        <begin position="108"/>
        <end position="158"/>
    </location>
</feature>
<dbReference type="CDD" id="cd06171">
    <property type="entry name" value="Sigma70_r4"/>
    <property type="match status" value="1"/>
</dbReference>
<dbReference type="NCBIfam" id="TIGR02937">
    <property type="entry name" value="sigma70-ECF"/>
    <property type="match status" value="1"/>
</dbReference>
<feature type="domain" description="RNA polymerase sigma-70 region 2" evidence="7">
    <location>
        <begin position="17"/>
        <end position="77"/>
    </location>
</feature>
<dbReference type="PANTHER" id="PTHR43133:SF25">
    <property type="entry name" value="RNA POLYMERASE SIGMA FACTOR RFAY-RELATED"/>
    <property type="match status" value="1"/>
</dbReference>
<dbReference type="PANTHER" id="PTHR43133">
    <property type="entry name" value="RNA POLYMERASE ECF-TYPE SIGMA FACTO"/>
    <property type="match status" value="1"/>
</dbReference>
<evidence type="ECO:0000313" key="10">
    <source>
        <dbReference type="Proteomes" id="UP000623250"/>
    </source>
</evidence>
<proteinExistence type="inferred from homology"/>
<evidence type="ECO:0000256" key="3">
    <source>
        <dbReference type="ARBA" id="ARBA00023082"/>
    </source>
</evidence>
<dbReference type="SUPFAM" id="SSF88659">
    <property type="entry name" value="Sigma3 and sigma4 domains of RNA polymerase sigma factors"/>
    <property type="match status" value="1"/>
</dbReference>
<dbReference type="InterPro" id="IPR013249">
    <property type="entry name" value="RNA_pol_sigma70_r4_t2"/>
</dbReference>
<dbReference type="InterPro" id="IPR039425">
    <property type="entry name" value="RNA_pol_sigma-70-like"/>
</dbReference>
<dbReference type="Proteomes" id="UP000623250">
    <property type="component" value="Unassembled WGS sequence"/>
</dbReference>
<dbReference type="Pfam" id="PF04542">
    <property type="entry name" value="Sigma70_r2"/>
    <property type="match status" value="1"/>
</dbReference>
<evidence type="ECO:0000259" key="7">
    <source>
        <dbReference type="Pfam" id="PF04542"/>
    </source>
</evidence>
<dbReference type="GO" id="GO:0003677">
    <property type="term" value="F:DNA binding"/>
    <property type="evidence" value="ECO:0007669"/>
    <property type="project" value="UniProtKB-KW"/>
</dbReference>
<comment type="similarity">
    <text evidence="1 6">Belongs to the sigma-70 factor family. ECF subfamily.</text>
</comment>
<dbReference type="InterPro" id="IPR000838">
    <property type="entry name" value="RNA_pol_sigma70_ECF_CS"/>
</dbReference>
<dbReference type="Gene3D" id="1.10.10.10">
    <property type="entry name" value="Winged helix-like DNA-binding domain superfamily/Winged helix DNA-binding domain"/>
    <property type="match status" value="1"/>
</dbReference>
<evidence type="ECO:0000259" key="8">
    <source>
        <dbReference type="Pfam" id="PF08281"/>
    </source>
</evidence>
<evidence type="ECO:0000256" key="1">
    <source>
        <dbReference type="ARBA" id="ARBA00010641"/>
    </source>
</evidence>
<dbReference type="GO" id="GO:0006352">
    <property type="term" value="P:DNA-templated transcription initiation"/>
    <property type="evidence" value="ECO:0007669"/>
    <property type="project" value="InterPro"/>
</dbReference>
<dbReference type="InterPro" id="IPR007627">
    <property type="entry name" value="RNA_pol_sigma70_r2"/>
</dbReference>
<sequence>MGNPADASLRQELVKWIPNLRAFALSLTQSSQHSDDLVQDTLVKALSNLDKFQEGTNLRAWLFTILRNSFYNDIRYKKYHQTSPLDDVDPSNLETRATQEKYIEFKDVLRGLSGLVPEQREAIILIAAEGLSYEEAAAVCNCPVGTVKSRLSRARQRLEEYVNGEKAIPAQVD</sequence>
<evidence type="ECO:0000256" key="2">
    <source>
        <dbReference type="ARBA" id="ARBA00023015"/>
    </source>
</evidence>
<dbReference type="InterPro" id="IPR014284">
    <property type="entry name" value="RNA_pol_sigma-70_dom"/>
</dbReference>
<dbReference type="RefSeq" id="WP_037234114.1">
    <property type="nucleotide sequence ID" value="NZ_JAEMUK010000015.1"/>
</dbReference>
<dbReference type="InterPro" id="IPR013325">
    <property type="entry name" value="RNA_pol_sigma_r2"/>
</dbReference>
<organism evidence="9 10">
    <name type="scientific">Rhodomicrobium udaipurense</name>
    <dbReference type="NCBI Taxonomy" id="1202716"/>
    <lineage>
        <taxon>Bacteria</taxon>
        <taxon>Pseudomonadati</taxon>
        <taxon>Pseudomonadota</taxon>
        <taxon>Alphaproteobacteria</taxon>
        <taxon>Hyphomicrobiales</taxon>
        <taxon>Hyphomicrobiaceae</taxon>
        <taxon>Rhodomicrobium</taxon>
    </lineage>
</organism>
<dbReference type="InterPro" id="IPR036388">
    <property type="entry name" value="WH-like_DNA-bd_sf"/>
</dbReference>
<evidence type="ECO:0000256" key="5">
    <source>
        <dbReference type="ARBA" id="ARBA00023163"/>
    </source>
</evidence>
<dbReference type="Gene3D" id="1.10.1740.10">
    <property type="match status" value="1"/>
</dbReference>
<keyword evidence="10" id="KW-1185">Reference proteome</keyword>
<comment type="caution">
    <text evidence="9">The sequence shown here is derived from an EMBL/GenBank/DDBJ whole genome shotgun (WGS) entry which is preliminary data.</text>
</comment>
<dbReference type="AlphaFoldDB" id="A0A8I1GAR3"/>
<reference evidence="9 10" key="1">
    <citation type="submission" date="2020-12" db="EMBL/GenBank/DDBJ databases">
        <title>Revised draft genomes of Rhodomicrobium vannielii ATCC 17100 and Rhodomicrobium udaipurense JA643.</title>
        <authorList>
            <person name="Conners E.M."/>
            <person name="Davenport E.J."/>
            <person name="Bose A."/>
        </authorList>
    </citation>
    <scope>NUCLEOTIDE SEQUENCE [LARGE SCALE GENOMIC DNA]</scope>
    <source>
        <strain evidence="9 10">JA643</strain>
    </source>
</reference>
<dbReference type="GO" id="GO:0016987">
    <property type="term" value="F:sigma factor activity"/>
    <property type="evidence" value="ECO:0007669"/>
    <property type="project" value="UniProtKB-KW"/>
</dbReference>
<dbReference type="EMBL" id="JAEMUK010000015">
    <property type="protein sequence ID" value="MBJ7543632.1"/>
    <property type="molecule type" value="Genomic_DNA"/>
</dbReference>
<dbReference type="SUPFAM" id="SSF88946">
    <property type="entry name" value="Sigma2 domain of RNA polymerase sigma factors"/>
    <property type="match status" value="1"/>
</dbReference>
<keyword evidence="5 6" id="KW-0804">Transcription</keyword>
<evidence type="ECO:0000256" key="4">
    <source>
        <dbReference type="ARBA" id="ARBA00023125"/>
    </source>
</evidence>
<dbReference type="PROSITE" id="PS01063">
    <property type="entry name" value="SIGMA70_ECF"/>
    <property type="match status" value="1"/>
</dbReference>
<keyword evidence="4 6" id="KW-0238">DNA-binding</keyword>
<keyword evidence="3 6" id="KW-0731">Sigma factor</keyword>